<feature type="transmembrane region" description="Helical" evidence="7">
    <location>
        <begin position="531"/>
        <end position="548"/>
    </location>
</feature>
<gene>
    <name evidence="9" type="ORF">VCB98_04275</name>
</gene>
<dbReference type="Proteomes" id="UP001302316">
    <property type="component" value="Unassembled WGS sequence"/>
</dbReference>
<feature type="transmembrane region" description="Helical" evidence="7">
    <location>
        <begin position="7"/>
        <end position="23"/>
    </location>
</feature>
<dbReference type="Pfam" id="PF02080">
    <property type="entry name" value="TrkA_C"/>
    <property type="match status" value="1"/>
</dbReference>
<evidence type="ECO:0000313" key="10">
    <source>
        <dbReference type="Proteomes" id="UP001302316"/>
    </source>
</evidence>
<name>A0AAP6MJM4_9GAMM</name>
<reference evidence="9 10" key="1">
    <citation type="submission" date="2023-12" db="EMBL/GenBank/DDBJ databases">
        <title>Whole-genome sequencing of halo(alkali)philic microorganisms from hypersaline lakes.</title>
        <authorList>
            <person name="Sorokin D.Y."/>
            <person name="Merkel A.Y."/>
            <person name="Messina E."/>
            <person name="Yakimov M."/>
        </authorList>
    </citation>
    <scope>NUCLEOTIDE SEQUENCE [LARGE SCALE GENOMIC DNA]</scope>
    <source>
        <strain evidence="9 10">AB-CW1</strain>
    </source>
</reference>
<dbReference type="EMBL" id="JAYGII010000005">
    <property type="protein sequence ID" value="MEA5445034.1"/>
    <property type="molecule type" value="Genomic_DNA"/>
</dbReference>
<evidence type="ECO:0000256" key="2">
    <source>
        <dbReference type="ARBA" id="ARBA00022448"/>
    </source>
</evidence>
<protein>
    <submittedName>
        <fullName evidence="9">SLC13 family permease</fullName>
    </submittedName>
</protein>
<feature type="transmembrane region" description="Helical" evidence="7">
    <location>
        <begin position="507"/>
        <end position="525"/>
    </location>
</feature>
<dbReference type="RefSeq" id="WP_346050658.1">
    <property type="nucleotide sequence ID" value="NZ_JAYGII010000005.1"/>
</dbReference>
<feature type="transmembrane region" description="Helical" evidence="7">
    <location>
        <begin position="171"/>
        <end position="194"/>
    </location>
</feature>
<dbReference type="InterPro" id="IPR031312">
    <property type="entry name" value="Na/sul_symport_CS"/>
</dbReference>
<dbReference type="PANTHER" id="PTHR43652:SF2">
    <property type="entry name" value="BASIC AMINO ACID ANTIPORTER YFCC-RELATED"/>
    <property type="match status" value="1"/>
</dbReference>
<dbReference type="GO" id="GO:0006813">
    <property type="term" value="P:potassium ion transport"/>
    <property type="evidence" value="ECO:0007669"/>
    <property type="project" value="InterPro"/>
</dbReference>
<dbReference type="PANTHER" id="PTHR43652">
    <property type="entry name" value="BASIC AMINO ACID ANTIPORTER YFCC-RELATED"/>
    <property type="match status" value="1"/>
</dbReference>
<dbReference type="GO" id="GO:0005886">
    <property type="term" value="C:plasma membrane"/>
    <property type="evidence" value="ECO:0007669"/>
    <property type="project" value="TreeGrafter"/>
</dbReference>
<evidence type="ECO:0000256" key="5">
    <source>
        <dbReference type="ARBA" id="ARBA00022989"/>
    </source>
</evidence>
<dbReference type="InterPro" id="IPR004680">
    <property type="entry name" value="Cit_transptr-like_dom"/>
</dbReference>
<evidence type="ECO:0000256" key="3">
    <source>
        <dbReference type="ARBA" id="ARBA00022692"/>
    </source>
</evidence>
<keyword evidence="2" id="KW-0813">Transport</keyword>
<proteinExistence type="predicted"/>
<dbReference type="Gene3D" id="3.30.70.1450">
    <property type="entry name" value="Regulator of K+ conductance, C-terminal domain"/>
    <property type="match status" value="2"/>
</dbReference>
<dbReference type="SUPFAM" id="SSF116726">
    <property type="entry name" value="TrkA C-terminal domain-like"/>
    <property type="match status" value="2"/>
</dbReference>
<evidence type="ECO:0000313" key="9">
    <source>
        <dbReference type="EMBL" id="MEA5445034.1"/>
    </source>
</evidence>
<evidence type="ECO:0000256" key="6">
    <source>
        <dbReference type="ARBA" id="ARBA00023136"/>
    </source>
</evidence>
<keyword evidence="6 7" id="KW-0472">Membrane</keyword>
<comment type="subcellular location">
    <subcellularLocation>
        <location evidence="1">Membrane</location>
        <topology evidence="1">Multi-pass membrane protein</topology>
    </subcellularLocation>
</comment>
<keyword evidence="3 7" id="KW-0812">Transmembrane</keyword>
<evidence type="ECO:0000256" key="7">
    <source>
        <dbReference type="SAM" id="Phobius"/>
    </source>
</evidence>
<sequence length="591" mass="62549">MPDHQIILILLLATLGLFIWGRWRYDLVAGMALLAAVLLGLVPAAEAFDGFAHPAVITVAAVLVISRALGSAGVVDLIAAQVTRIGDRVFLQTLALTVVVALCSAFMNNVGALALMLPVAIQIARTHGFPVSRLLMPLAFGSLLGGLTTLIGTPPNIIVATYRQTELGEAFGLFEFAPVGLVLMVAGIILVSLLPRWVLPDRKGESSPDELFEIENYLLELTVEEDAKLVDEPVRALAEPLEKVDYTLVGIARGKRVISPVRPFERLRAGDVIMMEADPEELQGPADKLGLSLRGSGKLDRERLDSEELATMEAVVLPEAMMSGHTLRTLHLPQRFGVALLAVARQGERLRERLGRIRFRSGDVLLLQGEREALQEAASRLGCLPLADRELSVGAPRKLLTGLGLFALAIALVVSGLLPVQIALAGAALGMVLGNVLNLRQAYGAVDWPIIVLLGAMLPVGMAFDSSGAAGMLADGLVALSGQWPPVATLAVLMIVAMTLSDIINNAAAAVLLAPVAVAVANALVVSPDPFLMAVAVGASCAFLTPIGHQSNTLVMGPGGYRFTDYARLGLPLSLLVFALGLPMILLIWPF</sequence>
<feature type="transmembrane region" description="Helical" evidence="7">
    <location>
        <begin position="29"/>
        <end position="48"/>
    </location>
</feature>
<feature type="domain" description="RCK C-terminal" evidence="8">
    <location>
        <begin position="206"/>
        <end position="292"/>
    </location>
</feature>
<dbReference type="GO" id="GO:0008324">
    <property type="term" value="F:monoatomic cation transmembrane transporter activity"/>
    <property type="evidence" value="ECO:0007669"/>
    <property type="project" value="InterPro"/>
</dbReference>
<evidence type="ECO:0000259" key="8">
    <source>
        <dbReference type="PROSITE" id="PS51202"/>
    </source>
</evidence>
<feature type="transmembrane region" description="Helical" evidence="7">
    <location>
        <begin position="133"/>
        <end position="151"/>
    </location>
</feature>
<keyword evidence="4" id="KW-0677">Repeat</keyword>
<dbReference type="AlphaFoldDB" id="A0AAP6MJM4"/>
<dbReference type="PROSITE" id="PS01271">
    <property type="entry name" value="NA_SULFATE"/>
    <property type="match status" value="1"/>
</dbReference>
<accession>A0AAP6MJM4</accession>
<feature type="transmembrane region" description="Helical" evidence="7">
    <location>
        <begin position="55"/>
        <end position="82"/>
    </location>
</feature>
<keyword evidence="10" id="KW-1185">Reference proteome</keyword>
<feature type="transmembrane region" description="Helical" evidence="7">
    <location>
        <begin position="484"/>
        <end position="500"/>
    </location>
</feature>
<dbReference type="InterPro" id="IPR051679">
    <property type="entry name" value="DASS-Related_Transporters"/>
</dbReference>
<keyword evidence="5 7" id="KW-1133">Transmembrane helix</keyword>
<dbReference type="InterPro" id="IPR006037">
    <property type="entry name" value="RCK_C"/>
</dbReference>
<dbReference type="PROSITE" id="PS51202">
    <property type="entry name" value="RCK_C"/>
    <property type="match status" value="2"/>
</dbReference>
<dbReference type="InterPro" id="IPR036721">
    <property type="entry name" value="RCK_C_sf"/>
</dbReference>
<feature type="transmembrane region" description="Helical" evidence="7">
    <location>
        <begin position="446"/>
        <end position="464"/>
    </location>
</feature>
<feature type="domain" description="RCK C-terminal" evidence="8">
    <location>
        <begin position="299"/>
        <end position="383"/>
    </location>
</feature>
<feature type="transmembrane region" description="Helical" evidence="7">
    <location>
        <begin position="94"/>
        <end position="121"/>
    </location>
</feature>
<evidence type="ECO:0000256" key="1">
    <source>
        <dbReference type="ARBA" id="ARBA00004141"/>
    </source>
</evidence>
<comment type="caution">
    <text evidence="9">The sequence shown here is derived from an EMBL/GenBank/DDBJ whole genome shotgun (WGS) entry which is preliminary data.</text>
</comment>
<dbReference type="Pfam" id="PF03600">
    <property type="entry name" value="CitMHS"/>
    <property type="match status" value="1"/>
</dbReference>
<organism evidence="9 10">
    <name type="scientific">Natronospira elongata</name>
    <dbReference type="NCBI Taxonomy" id="3110268"/>
    <lineage>
        <taxon>Bacteria</taxon>
        <taxon>Pseudomonadati</taxon>
        <taxon>Pseudomonadota</taxon>
        <taxon>Gammaproteobacteria</taxon>
        <taxon>Natronospirales</taxon>
        <taxon>Natronospiraceae</taxon>
        <taxon>Natronospira</taxon>
    </lineage>
</organism>
<feature type="transmembrane region" description="Helical" evidence="7">
    <location>
        <begin position="569"/>
        <end position="589"/>
    </location>
</feature>
<evidence type="ECO:0000256" key="4">
    <source>
        <dbReference type="ARBA" id="ARBA00022737"/>
    </source>
</evidence>